<name>A0A6M3XRC9_9ZZZZ</name>
<organism evidence="1">
    <name type="scientific">viral metagenome</name>
    <dbReference type="NCBI Taxonomy" id="1070528"/>
    <lineage>
        <taxon>unclassified sequences</taxon>
        <taxon>metagenomes</taxon>
        <taxon>organismal metagenomes</taxon>
    </lineage>
</organism>
<sequence>MKKEATKKEDWVINERFADRHVAEAICKHGIGHHRGMHGCDGCCENVPKEIWEKTTKES</sequence>
<accession>A0A6M3XRC9</accession>
<dbReference type="EMBL" id="MT144855">
    <property type="protein sequence ID" value="QJI00485.1"/>
    <property type="molecule type" value="Genomic_DNA"/>
</dbReference>
<gene>
    <name evidence="1" type="ORF">TM448B01969_0011</name>
</gene>
<reference evidence="1" key="1">
    <citation type="submission" date="2020-03" db="EMBL/GenBank/DDBJ databases">
        <title>The deep terrestrial virosphere.</title>
        <authorList>
            <person name="Holmfeldt K."/>
            <person name="Nilsson E."/>
            <person name="Simone D."/>
            <person name="Lopez-Fernandez M."/>
            <person name="Wu X."/>
            <person name="de Brujin I."/>
            <person name="Lundin D."/>
            <person name="Andersson A."/>
            <person name="Bertilsson S."/>
            <person name="Dopson M."/>
        </authorList>
    </citation>
    <scope>NUCLEOTIDE SEQUENCE</scope>
    <source>
        <strain evidence="1">TM448B01969</strain>
    </source>
</reference>
<protein>
    <submittedName>
        <fullName evidence="1">Uncharacterized protein</fullName>
    </submittedName>
</protein>
<dbReference type="AlphaFoldDB" id="A0A6M3XRC9"/>
<evidence type="ECO:0000313" key="1">
    <source>
        <dbReference type="EMBL" id="QJI00485.1"/>
    </source>
</evidence>
<proteinExistence type="predicted"/>